<dbReference type="GO" id="GO:0000978">
    <property type="term" value="F:RNA polymerase II cis-regulatory region sequence-specific DNA binding"/>
    <property type="evidence" value="ECO:0007669"/>
    <property type="project" value="TreeGrafter"/>
</dbReference>
<dbReference type="PANTHER" id="PTHR12619">
    <property type="entry name" value="RFX TRANSCRIPTION FACTOR FAMILY"/>
    <property type="match status" value="1"/>
</dbReference>
<evidence type="ECO:0000313" key="5">
    <source>
        <dbReference type="Proteomes" id="UP000242525"/>
    </source>
</evidence>
<feature type="compositionally biased region" description="Low complexity" evidence="2">
    <location>
        <begin position="603"/>
        <end position="623"/>
    </location>
</feature>
<feature type="compositionally biased region" description="Low complexity" evidence="2">
    <location>
        <begin position="110"/>
        <end position="121"/>
    </location>
</feature>
<dbReference type="Pfam" id="PF02257">
    <property type="entry name" value="RFX_DNA_binding"/>
    <property type="match status" value="1"/>
</dbReference>
<dbReference type="PANTHER" id="PTHR12619:SF5">
    <property type="entry name" value="TRANSCRIPTION FACTOR RFX4"/>
    <property type="match status" value="1"/>
</dbReference>
<keyword evidence="5" id="KW-1185">Reference proteome</keyword>
<feature type="compositionally biased region" description="Low complexity" evidence="2">
    <location>
        <begin position="538"/>
        <end position="555"/>
    </location>
</feature>
<feature type="region of interest" description="Disordered" evidence="2">
    <location>
        <begin position="519"/>
        <end position="555"/>
    </location>
</feature>
<feature type="compositionally biased region" description="Polar residues" evidence="2">
    <location>
        <begin position="123"/>
        <end position="144"/>
    </location>
</feature>
<evidence type="ECO:0000256" key="1">
    <source>
        <dbReference type="ARBA" id="ARBA00023125"/>
    </source>
</evidence>
<evidence type="ECO:0000256" key="2">
    <source>
        <dbReference type="SAM" id="MobiDB-lite"/>
    </source>
</evidence>
<dbReference type="Pfam" id="PF25340">
    <property type="entry name" value="BCD_RFX"/>
    <property type="match status" value="1"/>
</dbReference>
<feature type="compositionally biased region" description="Polar residues" evidence="2">
    <location>
        <begin position="157"/>
        <end position="166"/>
    </location>
</feature>
<dbReference type="AlphaFoldDB" id="A0A0J9X2Z2"/>
<dbReference type="InterPro" id="IPR036388">
    <property type="entry name" value="WH-like_DNA-bd_sf"/>
</dbReference>
<accession>A0A0J9X2Z2</accession>
<organism evidence="4 5">
    <name type="scientific">Geotrichum candidum</name>
    <name type="common">Oospora lactis</name>
    <name type="synonym">Dipodascus geotrichum</name>
    <dbReference type="NCBI Taxonomy" id="1173061"/>
    <lineage>
        <taxon>Eukaryota</taxon>
        <taxon>Fungi</taxon>
        <taxon>Dikarya</taxon>
        <taxon>Ascomycota</taxon>
        <taxon>Saccharomycotina</taxon>
        <taxon>Dipodascomycetes</taxon>
        <taxon>Dipodascales</taxon>
        <taxon>Dipodascaceae</taxon>
        <taxon>Geotrichum</taxon>
    </lineage>
</organism>
<feature type="compositionally biased region" description="Low complexity" evidence="2">
    <location>
        <begin position="145"/>
        <end position="156"/>
    </location>
</feature>
<dbReference type="InterPro" id="IPR057321">
    <property type="entry name" value="RFX1-4/6/8-like_BCD"/>
</dbReference>
<protein>
    <recommendedName>
        <fullName evidence="3">RFX-type winged-helix domain-containing protein</fullName>
    </recommendedName>
</protein>
<evidence type="ECO:0000313" key="4">
    <source>
        <dbReference type="EMBL" id="CDO51775.1"/>
    </source>
</evidence>
<gene>
    <name evidence="4" type="ORF">BN980_GECA02s00703g</name>
</gene>
<dbReference type="InterPro" id="IPR003150">
    <property type="entry name" value="DNA-bd_RFX"/>
</dbReference>
<feature type="domain" description="RFX-type winged-helix" evidence="3">
    <location>
        <begin position="32"/>
        <end position="107"/>
    </location>
</feature>
<dbReference type="SUPFAM" id="SSF46785">
    <property type="entry name" value="Winged helix' DNA-binding domain"/>
    <property type="match status" value="1"/>
</dbReference>
<sequence>MTAPAPSLSELANRVRQEENGSSAEKFKQNFAMAWISKNCELSPEAAVPRNRIYARYVELCAEYALKPLNPASFGKLLRIAYPGIKTRRLGVRGQSKYHYCGLRLVGDQNNPTGNTPTGTPSRFANSPDSVKSQVGFNDSQFGFPQSPHSSTPSQPRFTRSSSTPASEFDTKLSRANLDEFSSDMVPDLRFHTTFSDFSDISLSPNAHESFSIPRLEKYLKIQVDPDFVTTLCSLYLSHTRTLVESLRFMHIKKFLNAIGSFVGGLTAPIQKLLHEEDVATWISHADWVMYKEMVQMLSPLGLHEIPLQVISGLRSLSQYLIVHLTNTLSNYDRMLQAKLKPAQAFCNLLDRLIRANEAGLNAGKILVDPVETRKMRDDWSRFVDPKAIVMREVPCGSVEAQRILGEEVIQLLDDHVKDDGKFALKTGANGEAAAFSKSETMVLKWAQYLSSLPWRFPNVSPRLFLLCMSGLLTAALRDISMNGGEGFGAWWVVRCWIDEWMGWSAEMGGFMAMNLDEDGAQNSTTSGSRSKKEDVTAGESNSSSSSSSGSTAVTSNFGTEELAFSTTAVKPALRSVGVSMTSHNDPSETSEDRVETNDSVVNGNGSSNNNSNHHSNRRGNGNTAAPRLVFLRQPAGAKHVSAPLPPPSTTAPAYEEGLEGMENLLVDVEDMDKTGLVL</sequence>
<feature type="region of interest" description="Disordered" evidence="2">
    <location>
        <begin position="1"/>
        <end position="23"/>
    </location>
</feature>
<dbReference type="PROSITE" id="PS51526">
    <property type="entry name" value="RFX_DBD"/>
    <property type="match status" value="1"/>
</dbReference>
<dbReference type="InterPro" id="IPR036390">
    <property type="entry name" value="WH_DNA-bd_sf"/>
</dbReference>
<name>A0A0J9X2Z2_GEOCN</name>
<dbReference type="FunFam" id="1.10.10.10:FF:000422">
    <property type="entry name" value="DNA-binding protein RFX7"/>
    <property type="match status" value="1"/>
</dbReference>
<dbReference type="Proteomes" id="UP000242525">
    <property type="component" value="Unassembled WGS sequence"/>
</dbReference>
<dbReference type="InterPro" id="IPR039779">
    <property type="entry name" value="RFX-like"/>
</dbReference>
<feature type="region of interest" description="Disordered" evidence="2">
    <location>
        <begin position="105"/>
        <end position="170"/>
    </location>
</feature>
<dbReference type="STRING" id="1173061.A0A0J9X2Z2"/>
<dbReference type="GO" id="GO:0000981">
    <property type="term" value="F:DNA-binding transcription factor activity, RNA polymerase II-specific"/>
    <property type="evidence" value="ECO:0007669"/>
    <property type="project" value="TreeGrafter"/>
</dbReference>
<dbReference type="Gene3D" id="1.10.10.10">
    <property type="entry name" value="Winged helix-like DNA-binding domain superfamily/Winged helix DNA-binding domain"/>
    <property type="match status" value="1"/>
</dbReference>
<reference evidence="4" key="1">
    <citation type="submission" date="2014-03" db="EMBL/GenBank/DDBJ databases">
        <authorList>
            <person name="Casaregola S."/>
        </authorList>
    </citation>
    <scope>NUCLEOTIDE SEQUENCE [LARGE SCALE GENOMIC DNA]</scope>
    <source>
        <strain evidence="4">CLIB 918</strain>
    </source>
</reference>
<dbReference type="OrthoDB" id="10056949at2759"/>
<evidence type="ECO:0000259" key="3">
    <source>
        <dbReference type="PROSITE" id="PS51526"/>
    </source>
</evidence>
<feature type="region of interest" description="Disordered" evidence="2">
    <location>
        <begin position="579"/>
        <end position="624"/>
    </location>
</feature>
<dbReference type="EMBL" id="CCBN010000002">
    <property type="protein sequence ID" value="CDO51775.1"/>
    <property type="molecule type" value="Genomic_DNA"/>
</dbReference>
<keyword evidence="1" id="KW-0238">DNA-binding</keyword>
<comment type="caution">
    <text evidence="4">The sequence shown here is derived from an EMBL/GenBank/DDBJ whole genome shotgun (WGS) entry which is preliminary data.</text>
</comment>
<proteinExistence type="predicted"/>